<dbReference type="SUPFAM" id="SSF55729">
    <property type="entry name" value="Acyl-CoA N-acyltransferases (Nat)"/>
    <property type="match status" value="1"/>
</dbReference>
<dbReference type="InterPro" id="IPR000182">
    <property type="entry name" value="GNAT_dom"/>
</dbReference>
<dbReference type="Pfam" id="PF00583">
    <property type="entry name" value="Acetyltransf_1"/>
    <property type="match status" value="1"/>
</dbReference>
<proteinExistence type="predicted"/>
<evidence type="ECO:0000313" key="2">
    <source>
        <dbReference type="EMBL" id="USJ23275.1"/>
    </source>
</evidence>
<gene>
    <name evidence="2" type="ORF">NE863_18690</name>
</gene>
<dbReference type="RefSeq" id="WP_234824394.1">
    <property type="nucleotide sequence ID" value="NZ_CAXURO020000001.1"/>
</dbReference>
<dbReference type="GO" id="GO:0016747">
    <property type="term" value="F:acyltransferase activity, transferring groups other than amino-acyl groups"/>
    <property type="evidence" value="ECO:0007669"/>
    <property type="project" value="InterPro"/>
</dbReference>
<evidence type="ECO:0000313" key="3">
    <source>
        <dbReference type="Proteomes" id="UP001055460"/>
    </source>
</evidence>
<keyword evidence="2" id="KW-0012">Acyltransferase</keyword>
<name>A0A9Q9D9C4_ENSAD</name>
<dbReference type="PROSITE" id="PS51186">
    <property type="entry name" value="GNAT"/>
    <property type="match status" value="1"/>
</dbReference>
<evidence type="ECO:0000259" key="1">
    <source>
        <dbReference type="PROSITE" id="PS51186"/>
    </source>
</evidence>
<feature type="domain" description="N-acetyltransferase" evidence="1">
    <location>
        <begin position="8"/>
        <end position="164"/>
    </location>
</feature>
<accession>A0A9Q9D9C4</accession>
<organism evidence="2 3">
    <name type="scientific">Ensifer adhaerens</name>
    <name type="common">Sinorhizobium morelense</name>
    <dbReference type="NCBI Taxonomy" id="106592"/>
    <lineage>
        <taxon>Bacteria</taxon>
        <taxon>Pseudomonadati</taxon>
        <taxon>Pseudomonadota</taxon>
        <taxon>Alphaproteobacteria</taxon>
        <taxon>Hyphomicrobiales</taxon>
        <taxon>Rhizobiaceae</taxon>
        <taxon>Sinorhizobium/Ensifer group</taxon>
        <taxon>Ensifer</taxon>
    </lineage>
</organism>
<sequence length="170" mass="18360">MTIEMKTIHVRPARPEDAPALCAFLNEIIAIGGTTAHQTPFTPESFVAHYLAGPGFVSCFVAEDDAGEPCAFQALDQWDGIPQDWADIGTFSRPDNKVPGAGTALFNATCDFARSIGLKALNATIRADNVSGLSYYGKMGFVDYKVDKAVPLKDGQLVDRISKRYVLEDG</sequence>
<dbReference type="AlphaFoldDB" id="A0A9Q9D9C4"/>
<reference evidence="2" key="1">
    <citation type="submission" date="2022-06" db="EMBL/GenBank/DDBJ databases">
        <title>Physiological and biochemical characterization and genomic elucidation of a strain of the genus Ensifer adhaerens M8 that combines arsenic oxidation and chromium reduction.</title>
        <authorList>
            <person name="Li X."/>
            <person name="Yu c."/>
        </authorList>
    </citation>
    <scope>NUCLEOTIDE SEQUENCE</scope>
    <source>
        <strain evidence="2">M8</strain>
    </source>
</reference>
<dbReference type="EC" id="2.3.1.-" evidence="2"/>
<dbReference type="CDD" id="cd04301">
    <property type="entry name" value="NAT_SF"/>
    <property type="match status" value="1"/>
</dbReference>
<dbReference type="Proteomes" id="UP001055460">
    <property type="component" value="Chromosome"/>
</dbReference>
<dbReference type="Gene3D" id="3.40.630.30">
    <property type="match status" value="1"/>
</dbReference>
<dbReference type="InterPro" id="IPR016181">
    <property type="entry name" value="Acyl_CoA_acyltransferase"/>
</dbReference>
<dbReference type="EMBL" id="CP098807">
    <property type="protein sequence ID" value="USJ23275.1"/>
    <property type="molecule type" value="Genomic_DNA"/>
</dbReference>
<keyword evidence="2" id="KW-0808">Transferase</keyword>
<protein>
    <submittedName>
        <fullName evidence="2">GNAT family N-acetyltransferase</fullName>
        <ecNumber evidence="2">2.3.1.-</ecNumber>
    </submittedName>
</protein>